<evidence type="ECO:0000256" key="1">
    <source>
        <dbReference type="ARBA" id="ARBA00008769"/>
    </source>
</evidence>
<reference evidence="2 3" key="1">
    <citation type="submission" date="2019-01" db="EMBL/GenBank/DDBJ databases">
        <authorList>
            <person name="Chen W.-M."/>
        </authorList>
    </citation>
    <scope>NUCLEOTIDE SEQUENCE [LARGE SCALE GENOMIC DNA]</scope>
    <source>
        <strain evidence="2 3">KYPC3</strain>
    </source>
</reference>
<dbReference type="Proteomes" id="UP000283077">
    <property type="component" value="Unassembled WGS sequence"/>
</dbReference>
<protein>
    <submittedName>
        <fullName evidence="2">Porin</fullName>
    </submittedName>
</protein>
<evidence type="ECO:0000313" key="2">
    <source>
        <dbReference type="EMBL" id="RVU41947.1"/>
    </source>
</evidence>
<comment type="caution">
    <text evidence="2">The sequence shown here is derived from an EMBL/GenBank/DDBJ whole genome shotgun (WGS) entry which is preliminary data.</text>
</comment>
<dbReference type="GO" id="GO:0008643">
    <property type="term" value="P:carbohydrate transport"/>
    <property type="evidence" value="ECO:0007669"/>
    <property type="project" value="InterPro"/>
</dbReference>
<dbReference type="OrthoDB" id="545475at2"/>
<dbReference type="EMBL" id="SACS01000001">
    <property type="protein sequence ID" value="RVU41947.1"/>
    <property type="molecule type" value="Genomic_DNA"/>
</dbReference>
<dbReference type="PROSITE" id="PS51257">
    <property type="entry name" value="PROKAR_LIPOPROTEIN"/>
    <property type="match status" value="1"/>
</dbReference>
<dbReference type="InterPro" id="IPR038673">
    <property type="entry name" value="OprB_sf"/>
</dbReference>
<dbReference type="GO" id="GO:0016020">
    <property type="term" value="C:membrane"/>
    <property type="evidence" value="ECO:0007669"/>
    <property type="project" value="InterPro"/>
</dbReference>
<name>A0A437R5K0_9GAMM</name>
<dbReference type="AlphaFoldDB" id="A0A437R5K0"/>
<proteinExistence type="inferred from homology"/>
<sequence>MKAPVLLGTFVGLTSCCASGNSFEHSFNLLSDHSVASNTRQDDSSAHRLLFTAEWQWQADDRWLVAGNLKAFRGDNGEGLTENLQGISNIDAEKFSKIYEAYVQYQFTAETRAKCGQVDANLEFAFVPVAGTFISPPLGITPTAIALPTYYDPALSCSVFYEPGQGFQWMGGVFAGRDHLDFAEQFYVVEGRYVTANSRWSYGFWHHSGDWELLDETKIKAISGWYLNYQLQLNQDWALFAVWSSLNDEVDITRQHHMLGAVRQFEQHQLGMMFSEVTQQHSAKDYLTELYWQYQLLPDLLLQPVLQWVNHGEVGLENQWVWSLRLNWSF</sequence>
<gene>
    <name evidence="2" type="ORF">EOE67_01790</name>
</gene>
<dbReference type="GO" id="GO:0015288">
    <property type="term" value="F:porin activity"/>
    <property type="evidence" value="ECO:0007669"/>
    <property type="project" value="InterPro"/>
</dbReference>
<dbReference type="RefSeq" id="WP_127697325.1">
    <property type="nucleotide sequence ID" value="NZ_SACS01000001.1"/>
</dbReference>
<organism evidence="2 3">
    <name type="scientific">Rheinheimera riviphila</name>
    <dbReference type="NCBI Taxonomy" id="1834037"/>
    <lineage>
        <taxon>Bacteria</taxon>
        <taxon>Pseudomonadati</taxon>
        <taxon>Pseudomonadota</taxon>
        <taxon>Gammaproteobacteria</taxon>
        <taxon>Chromatiales</taxon>
        <taxon>Chromatiaceae</taxon>
        <taxon>Rheinheimera</taxon>
    </lineage>
</organism>
<evidence type="ECO:0000313" key="3">
    <source>
        <dbReference type="Proteomes" id="UP000283077"/>
    </source>
</evidence>
<keyword evidence="3" id="KW-1185">Reference proteome</keyword>
<dbReference type="Gene3D" id="2.40.160.180">
    <property type="entry name" value="Carbohydrate-selective porin OprB"/>
    <property type="match status" value="1"/>
</dbReference>
<comment type="similarity">
    <text evidence="1">Belongs to the OprB family.</text>
</comment>
<accession>A0A437R5K0</accession>